<dbReference type="EMBL" id="VORT01000003">
    <property type="protein sequence ID" value="TXD73805.1"/>
    <property type="molecule type" value="Genomic_DNA"/>
</dbReference>
<name>A0A5C6Z271_9FLAO</name>
<dbReference type="AlphaFoldDB" id="A0A5C6Z271"/>
<dbReference type="Gene3D" id="2.40.360.20">
    <property type="match status" value="1"/>
</dbReference>
<evidence type="ECO:0000313" key="2">
    <source>
        <dbReference type="EMBL" id="TXD73805.1"/>
    </source>
</evidence>
<gene>
    <name evidence="2" type="ORF">ESU54_04865</name>
</gene>
<dbReference type="Proteomes" id="UP000321497">
    <property type="component" value="Unassembled WGS sequence"/>
</dbReference>
<protein>
    <recommendedName>
        <fullName evidence="1">DUF3108 domain-containing protein</fullName>
    </recommendedName>
</protein>
<dbReference type="RefSeq" id="WP_111843567.1">
    <property type="nucleotide sequence ID" value="NZ_UEGI01000002.1"/>
</dbReference>
<feature type="domain" description="DUF3108" evidence="1">
    <location>
        <begin position="31"/>
        <end position="223"/>
    </location>
</feature>
<dbReference type="Pfam" id="PF21347">
    <property type="entry name" value="DUF3108_like"/>
    <property type="match status" value="1"/>
</dbReference>
<keyword evidence="3" id="KW-1185">Reference proteome</keyword>
<evidence type="ECO:0000313" key="3">
    <source>
        <dbReference type="Proteomes" id="UP000321497"/>
    </source>
</evidence>
<reference evidence="2 3" key="1">
    <citation type="submission" date="2019-08" db="EMBL/GenBank/DDBJ databases">
        <title>Genome of Aequorivita antarctica SW49 (type strain).</title>
        <authorList>
            <person name="Bowman J.P."/>
        </authorList>
    </citation>
    <scope>NUCLEOTIDE SEQUENCE [LARGE SCALE GENOMIC DNA]</scope>
    <source>
        <strain evidence="2 3">SW49</strain>
    </source>
</reference>
<dbReference type="OrthoDB" id="665223at2"/>
<sequence length="228" mass="25359">MKTLLNTFALLFISYIGISQNDCNKFYPLNEGTKFQITVYDNKEKPSAIIDYDVVNVRKSGGDKIGTINSKMTDGKGKEITNTSFDVSCNGEVVSIDFKSLINPQIFEQFGNMDYEITGTNMEWPNNLSVGQKLPDATMDMKISMSGINMNMTVEITDRKVIGKETITSPAGSFNCFVITYSTNMKMGISQRTTSKQWVTEKVGAVKSENYDKNGKVTGSSLLTKFEE</sequence>
<organism evidence="2 3">
    <name type="scientific">Aequorivita antarctica</name>
    <dbReference type="NCBI Taxonomy" id="153266"/>
    <lineage>
        <taxon>Bacteria</taxon>
        <taxon>Pseudomonadati</taxon>
        <taxon>Bacteroidota</taxon>
        <taxon>Flavobacteriia</taxon>
        <taxon>Flavobacteriales</taxon>
        <taxon>Flavobacteriaceae</taxon>
        <taxon>Aequorivita</taxon>
    </lineage>
</organism>
<dbReference type="InterPro" id="IPR049279">
    <property type="entry name" value="DUF3108-like"/>
</dbReference>
<proteinExistence type="predicted"/>
<evidence type="ECO:0000259" key="1">
    <source>
        <dbReference type="Pfam" id="PF21347"/>
    </source>
</evidence>
<comment type="caution">
    <text evidence="2">The sequence shown here is derived from an EMBL/GenBank/DDBJ whole genome shotgun (WGS) entry which is preliminary data.</text>
</comment>
<accession>A0A5C6Z271</accession>